<dbReference type="EMBL" id="NMQT01000011">
    <property type="protein sequence ID" value="OXM58477.1"/>
    <property type="molecule type" value="Genomic_DNA"/>
</dbReference>
<dbReference type="OrthoDB" id="3622866at2"/>
<proteinExistence type="predicted"/>
<evidence type="ECO:0000313" key="2">
    <source>
        <dbReference type="EMBL" id="OXM58477.1"/>
    </source>
</evidence>
<dbReference type="RefSeq" id="WP_093932238.1">
    <property type="nucleotide sequence ID" value="NZ_JBHUSO010000802.1"/>
</dbReference>
<reference evidence="2 3" key="1">
    <citation type="submission" date="2017-07" db="EMBL/GenBank/DDBJ databases">
        <title>Amycolatopsis thailandensis Genome sequencing and assembly.</title>
        <authorList>
            <person name="Kaur N."/>
            <person name="Mayilraj S."/>
        </authorList>
    </citation>
    <scope>NUCLEOTIDE SEQUENCE [LARGE SCALE GENOMIC DNA]</scope>
    <source>
        <strain evidence="2 3">JCM 16380</strain>
    </source>
</reference>
<keyword evidence="3" id="KW-1185">Reference proteome</keyword>
<sequence>MKKMGLFLALPAVFLLTALLSPGASASVPHRGPESEFEAYVTLFNQTNHVLTLKASHLDHGCWNVEPSSQIQPRTAVYWRSDSCGAFTGTEGWVSYTIDRSGGQGYAYAHWNLPYFGSNSFDGTAGGLFTMTVQGNNERHAQVNYTLKCVIPGC</sequence>
<name>A0A229SHX7_9PSEU</name>
<dbReference type="Proteomes" id="UP000215223">
    <property type="component" value="Unassembled WGS sequence"/>
</dbReference>
<organism evidence="2 3">
    <name type="scientific">Amycolatopsis thailandensis</name>
    <dbReference type="NCBI Taxonomy" id="589330"/>
    <lineage>
        <taxon>Bacteria</taxon>
        <taxon>Bacillati</taxon>
        <taxon>Actinomycetota</taxon>
        <taxon>Actinomycetes</taxon>
        <taxon>Pseudonocardiales</taxon>
        <taxon>Pseudonocardiaceae</taxon>
        <taxon>Amycolatopsis</taxon>
    </lineage>
</organism>
<keyword evidence="1" id="KW-0732">Signal</keyword>
<dbReference type="Gene3D" id="2.60.270.50">
    <property type="match status" value="1"/>
</dbReference>
<feature type="chain" id="PRO_5012646818" evidence="1">
    <location>
        <begin position="27"/>
        <end position="154"/>
    </location>
</feature>
<dbReference type="AlphaFoldDB" id="A0A229SHX7"/>
<evidence type="ECO:0000313" key="3">
    <source>
        <dbReference type="Proteomes" id="UP000215223"/>
    </source>
</evidence>
<feature type="signal peptide" evidence="1">
    <location>
        <begin position="1"/>
        <end position="26"/>
    </location>
</feature>
<accession>A0A229SHX7</accession>
<protein>
    <submittedName>
        <fullName evidence="2">Uncharacterized protein</fullName>
    </submittedName>
</protein>
<comment type="caution">
    <text evidence="2">The sequence shown here is derived from an EMBL/GenBank/DDBJ whole genome shotgun (WGS) entry which is preliminary data.</text>
</comment>
<gene>
    <name evidence="2" type="ORF">CFP71_02735</name>
</gene>
<evidence type="ECO:0000256" key="1">
    <source>
        <dbReference type="SAM" id="SignalP"/>
    </source>
</evidence>